<organism evidence="1 2">
    <name type="scientific">Trifolium medium</name>
    <dbReference type="NCBI Taxonomy" id="97028"/>
    <lineage>
        <taxon>Eukaryota</taxon>
        <taxon>Viridiplantae</taxon>
        <taxon>Streptophyta</taxon>
        <taxon>Embryophyta</taxon>
        <taxon>Tracheophyta</taxon>
        <taxon>Spermatophyta</taxon>
        <taxon>Magnoliopsida</taxon>
        <taxon>eudicotyledons</taxon>
        <taxon>Gunneridae</taxon>
        <taxon>Pentapetalae</taxon>
        <taxon>rosids</taxon>
        <taxon>fabids</taxon>
        <taxon>Fabales</taxon>
        <taxon>Fabaceae</taxon>
        <taxon>Papilionoideae</taxon>
        <taxon>50 kb inversion clade</taxon>
        <taxon>NPAAA clade</taxon>
        <taxon>Hologalegina</taxon>
        <taxon>IRL clade</taxon>
        <taxon>Trifolieae</taxon>
        <taxon>Trifolium</taxon>
    </lineage>
</organism>
<name>A0A392PQ06_9FABA</name>
<proteinExistence type="predicted"/>
<keyword evidence="2" id="KW-1185">Reference proteome</keyword>
<dbReference type="Proteomes" id="UP000265520">
    <property type="component" value="Unassembled WGS sequence"/>
</dbReference>
<dbReference type="EMBL" id="LXQA010089758">
    <property type="protein sequence ID" value="MCI13822.1"/>
    <property type="molecule type" value="Genomic_DNA"/>
</dbReference>
<comment type="caution">
    <text evidence="1">The sequence shown here is derived from an EMBL/GenBank/DDBJ whole genome shotgun (WGS) entry which is preliminary data.</text>
</comment>
<reference evidence="1 2" key="1">
    <citation type="journal article" date="2018" name="Front. Plant Sci.">
        <title>Red Clover (Trifolium pratense) and Zigzag Clover (T. medium) - A Picture of Genomic Similarities and Differences.</title>
        <authorList>
            <person name="Dluhosova J."/>
            <person name="Istvanek J."/>
            <person name="Nedelnik J."/>
            <person name="Repkova J."/>
        </authorList>
    </citation>
    <scope>NUCLEOTIDE SEQUENCE [LARGE SCALE GENOMIC DNA]</scope>
    <source>
        <strain evidence="2">cv. 10/8</strain>
        <tissue evidence="1">Leaf</tissue>
    </source>
</reference>
<evidence type="ECO:0000313" key="1">
    <source>
        <dbReference type="EMBL" id="MCI13822.1"/>
    </source>
</evidence>
<feature type="non-terminal residue" evidence="1">
    <location>
        <position position="168"/>
    </location>
</feature>
<sequence>MISTPYNNKNNSQNMIHEIQNKENELDDLLKKEEMWWSQRSRALWLTHGDKNTKFFHQQASQRRRKNKIETIRDPLDNYHTDQEEIENIFIKHFKQLFSSQTLINVAETVQVLQNKLDQEMYDNQNMEFTAEEVMTAMKNMKSLATPSPDGLPARFYHTYWDIVGKDI</sequence>
<accession>A0A392PQ06</accession>
<protein>
    <submittedName>
        <fullName evidence="1">Uncharacterized protein</fullName>
    </submittedName>
</protein>
<dbReference type="AlphaFoldDB" id="A0A392PQ06"/>
<evidence type="ECO:0000313" key="2">
    <source>
        <dbReference type="Proteomes" id="UP000265520"/>
    </source>
</evidence>